<dbReference type="InterPro" id="IPR046539">
    <property type="entry name" value="DUF6604"/>
</dbReference>
<feature type="domain" description="DUF6604" evidence="1">
    <location>
        <begin position="15"/>
        <end position="261"/>
    </location>
</feature>
<sequence>MSTKLAPYMIDTYAQYKPGEEELIEYFVDTTRRSKAREAVLQGSESPAQSLPRRPAIHQILPLIECVANDASIRHIPRDIAWKLRDVIRKRASCAAWYRKRIGLEDEEGQQRLQNHAYPLKVLRDAVDILQDKLPPLQSTTDKSGSPMAANAFDALHFEDPQLLDDINSLSLDGAKSPYQSPTKNDATPTPRSFPDFCPTAWRTLRDSDALMMKYCLIQEMKAMEAIVIQQWLSYIAGSCSLVEAALVTNHAVDAIRQREQSRFMAFGNGSTDSADTAYMQASRLFEDTCRTKAGNASDPLLRMQEVISKLINGDLNCEEPDARWKAIVHNTDYFTASVDEQASWELKAIQELWCSMLPRVKQHQGLLSDVATVHLLRWVIDRAESLNTAGSIPMCLAFGMRMELLISHICCDHAEAAVSEVRQSGNDMEKITTDFLKRQQSQVVLLDNYSADARQRSISACDAIFLGVKAGWFPKLPADQSQYLMSYLGLKDFALRYFYTAQHACATLEGTLCRTLTQIRDMCGQQGITIKWPDLEFLEKHFEEDDLYGGQRPSKGDQSRYLHRILYSLGRGVDEVEISEDGKFVYIGCQKELAIRPPRNPQLYVTPVCTMSAKRLFNHSPFSGCAPEQAHLFLRAVTVQELLGESAKRLHFHAGEFTFKNMAELRKIARRDDPITDQQLMQLLRHRLSKELGFYGFDLHEFNKECLVLAAKLGHAWRSNNWNTDNLKQNLQYSAKEQLQSLAVDLSHVLSAAATQKDPIWQDGRRARLEVVRIIFDEWVVKKGDVGLKGISKKQRERKHVSSLKPSFLAKLGELHIKFGTPKELFTSVQREGVPWFKEVDDVETMAKRTFRKKRRV</sequence>
<dbReference type="PANTHER" id="PTHR38795:SF1">
    <property type="entry name" value="DUF6604 DOMAIN-CONTAINING PROTEIN"/>
    <property type="match status" value="1"/>
</dbReference>
<protein>
    <recommendedName>
        <fullName evidence="1">DUF6604 domain-containing protein</fullName>
    </recommendedName>
</protein>
<organism evidence="2 3">
    <name type="scientific">Knufia fluminis</name>
    <dbReference type="NCBI Taxonomy" id="191047"/>
    <lineage>
        <taxon>Eukaryota</taxon>
        <taxon>Fungi</taxon>
        <taxon>Dikarya</taxon>
        <taxon>Ascomycota</taxon>
        <taxon>Pezizomycotina</taxon>
        <taxon>Eurotiomycetes</taxon>
        <taxon>Chaetothyriomycetidae</taxon>
        <taxon>Chaetothyriales</taxon>
        <taxon>Trichomeriaceae</taxon>
        <taxon>Knufia</taxon>
    </lineage>
</organism>
<keyword evidence="3" id="KW-1185">Reference proteome</keyword>
<accession>A0AAN8EV51</accession>
<dbReference type="Pfam" id="PF20253">
    <property type="entry name" value="DUF6604"/>
    <property type="match status" value="1"/>
</dbReference>
<name>A0AAN8EV51_9EURO</name>
<dbReference type="AlphaFoldDB" id="A0AAN8EV51"/>
<evidence type="ECO:0000313" key="2">
    <source>
        <dbReference type="EMBL" id="KAK5952873.1"/>
    </source>
</evidence>
<dbReference type="PANTHER" id="PTHR38795">
    <property type="entry name" value="DUF6604 DOMAIN-CONTAINING PROTEIN"/>
    <property type="match status" value="1"/>
</dbReference>
<dbReference type="EMBL" id="JAKLMC020000013">
    <property type="protein sequence ID" value="KAK5952873.1"/>
    <property type="molecule type" value="Genomic_DNA"/>
</dbReference>
<dbReference type="Proteomes" id="UP001316803">
    <property type="component" value="Unassembled WGS sequence"/>
</dbReference>
<evidence type="ECO:0000259" key="1">
    <source>
        <dbReference type="Pfam" id="PF20253"/>
    </source>
</evidence>
<evidence type="ECO:0000313" key="3">
    <source>
        <dbReference type="Proteomes" id="UP001316803"/>
    </source>
</evidence>
<reference evidence="2 3" key="1">
    <citation type="submission" date="2022-12" db="EMBL/GenBank/DDBJ databases">
        <title>Genomic features and morphological characterization of a novel Knufia sp. strain isolated from spacecraft assembly facility.</title>
        <authorList>
            <person name="Teixeira M."/>
            <person name="Chander A.M."/>
            <person name="Stajich J.E."/>
            <person name="Venkateswaran K."/>
        </authorList>
    </citation>
    <scope>NUCLEOTIDE SEQUENCE [LARGE SCALE GENOMIC DNA]</scope>
    <source>
        <strain evidence="2 3">FJI-L2-BK-P2</strain>
    </source>
</reference>
<proteinExistence type="predicted"/>
<comment type="caution">
    <text evidence="2">The sequence shown here is derived from an EMBL/GenBank/DDBJ whole genome shotgun (WGS) entry which is preliminary data.</text>
</comment>
<gene>
    <name evidence="2" type="ORF">OHC33_005994</name>
</gene>